<sequence length="109" mass="11645">MTNFTPASTIHLRVAPDTPIKNPEPQEPLTPEPEEAPAPATATATAPKEAPAKAPPNSKSRSLSVMMVPRLIEGKVILPSFAWHGVKDGDIIEIFDGVVDNNCLGHRCV</sequence>
<dbReference type="AlphaFoldDB" id="A0AAV0YCZ7"/>
<feature type="region of interest" description="Disordered" evidence="1">
    <location>
        <begin position="1"/>
        <end position="62"/>
    </location>
</feature>
<reference evidence="2 3" key="1">
    <citation type="submission" date="2023-01" db="EMBL/GenBank/DDBJ databases">
        <authorList>
            <person name="Kreplak J."/>
        </authorList>
    </citation>
    <scope>NUCLEOTIDE SEQUENCE [LARGE SCALE GENOMIC DNA]</scope>
</reference>
<comment type="caution">
    <text evidence="2">The sequence shown here is derived from an EMBL/GenBank/DDBJ whole genome shotgun (WGS) entry which is preliminary data.</text>
</comment>
<accession>A0AAV0YCZ7</accession>
<organism evidence="2 3">
    <name type="scientific">Vicia faba</name>
    <name type="common">Broad bean</name>
    <name type="synonym">Faba vulgaris</name>
    <dbReference type="NCBI Taxonomy" id="3906"/>
    <lineage>
        <taxon>Eukaryota</taxon>
        <taxon>Viridiplantae</taxon>
        <taxon>Streptophyta</taxon>
        <taxon>Embryophyta</taxon>
        <taxon>Tracheophyta</taxon>
        <taxon>Spermatophyta</taxon>
        <taxon>Magnoliopsida</taxon>
        <taxon>eudicotyledons</taxon>
        <taxon>Gunneridae</taxon>
        <taxon>Pentapetalae</taxon>
        <taxon>rosids</taxon>
        <taxon>fabids</taxon>
        <taxon>Fabales</taxon>
        <taxon>Fabaceae</taxon>
        <taxon>Papilionoideae</taxon>
        <taxon>50 kb inversion clade</taxon>
        <taxon>NPAAA clade</taxon>
        <taxon>Hologalegina</taxon>
        <taxon>IRL clade</taxon>
        <taxon>Fabeae</taxon>
        <taxon>Vicia</taxon>
    </lineage>
</organism>
<evidence type="ECO:0000313" key="3">
    <source>
        <dbReference type="Proteomes" id="UP001157006"/>
    </source>
</evidence>
<dbReference type="Proteomes" id="UP001157006">
    <property type="component" value="Unassembled WGS sequence"/>
</dbReference>
<keyword evidence="3" id="KW-1185">Reference proteome</keyword>
<gene>
    <name evidence="2" type="ORF">VFH_U038320</name>
</gene>
<name>A0AAV0YCZ7_VICFA</name>
<evidence type="ECO:0000313" key="2">
    <source>
        <dbReference type="EMBL" id="CAI8583679.1"/>
    </source>
</evidence>
<proteinExistence type="predicted"/>
<protein>
    <submittedName>
        <fullName evidence="2">Uncharacterized protein</fullName>
    </submittedName>
</protein>
<evidence type="ECO:0000256" key="1">
    <source>
        <dbReference type="SAM" id="MobiDB-lite"/>
    </source>
</evidence>
<feature type="compositionally biased region" description="Low complexity" evidence="1">
    <location>
        <begin position="37"/>
        <end position="49"/>
    </location>
</feature>
<dbReference type="EMBL" id="CATIWC010000920">
    <property type="protein sequence ID" value="CAI8583679.1"/>
    <property type="molecule type" value="Genomic_DNA"/>
</dbReference>